<comment type="caution">
    <text evidence="5">Lacks conserved residue(s) required for the propagation of feature annotation.</text>
</comment>
<keyword evidence="4 5" id="KW-0704">Schiff base</keyword>
<dbReference type="Gene3D" id="3.20.20.70">
    <property type="entry name" value="Aldolase class I"/>
    <property type="match status" value="1"/>
</dbReference>
<evidence type="ECO:0000256" key="5">
    <source>
        <dbReference type="HAMAP-Rule" id="MF_00214"/>
    </source>
</evidence>
<comment type="pathway">
    <text evidence="5">Metabolic intermediate biosynthesis; chorismate biosynthesis; chorismate from D-erythrose 4-phosphate and phosphoenolpyruvate: step 3/7.</text>
</comment>
<feature type="binding site" evidence="5">
    <location>
        <position position="166"/>
    </location>
    <ligand>
        <name>3-dehydroquinate</name>
        <dbReference type="ChEBI" id="CHEBI:32364"/>
    </ligand>
</feature>
<protein>
    <recommendedName>
        <fullName evidence="5">3-dehydroquinate dehydratase</fullName>
        <shortName evidence="5">3-dehydroquinase</shortName>
        <ecNumber evidence="5">4.2.1.10</ecNumber>
    </recommendedName>
    <alternativeName>
        <fullName evidence="5">Type I DHQase</fullName>
    </alternativeName>
    <alternativeName>
        <fullName evidence="5">Type I dehydroquinase</fullName>
        <shortName evidence="5">DHQ1</shortName>
    </alternativeName>
</protein>
<feature type="active site" description="Proton donor/acceptor" evidence="5">
    <location>
        <position position="230"/>
    </location>
</feature>
<dbReference type="RefSeq" id="WP_210582314.1">
    <property type="nucleotide sequence ID" value="NZ_LK995542.1"/>
</dbReference>
<dbReference type="CDD" id="cd00502">
    <property type="entry name" value="DHQase_I"/>
    <property type="match status" value="1"/>
</dbReference>
<name>A0A1L7RSP2_9ACTO</name>
<dbReference type="GO" id="GO:0009423">
    <property type="term" value="P:chorismate biosynthetic process"/>
    <property type="evidence" value="ECO:0007669"/>
    <property type="project" value="UniProtKB-UniRule"/>
</dbReference>
<dbReference type="EMBL" id="LK995542">
    <property type="protein sequence ID" value="CED92648.1"/>
    <property type="molecule type" value="Genomic_DNA"/>
</dbReference>
<evidence type="ECO:0000256" key="4">
    <source>
        <dbReference type="ARBA" id="ARBA00023270"/>
    </source>
</evidence>
<feature type="binding site" evidence="5">
    <location>
        <begin position="106"/>
        <end position="108"/>
    </location>
    <ligand>
        <name>3-dehydroquinate</name>
        <dbReference type="ChEBI" id="CHEBI:32364"/>
    </ligand>
</feature>
<comment type="catalytic activity">
    <reaction evidence="1 5">
        <text>3-dehydroquinate = 3-dehydroshikimate + H2O</text>
        <dbReference type="Rhea" id="RHEA:21096"/>
        <dbReference type="ChEBI" id="CHEBI:15377"/>
        <dbReference type="ChEBI" id="CHEBI:16630"/>
        <dbReference type="ChEBI" id="CHEBI:32364"/>
        <dbReference type="EC" id="4.2.1.10"/>
    </reaction>
</comment>
<dbReference type="Pfam" id="PF01487">
    <property type="entry name" value="DHquinase_I"/>
    <property type="match status" value="1"/>
</dbReference>
<evidence type="ECO:0000313" key="7">
    <source>
        <dbReference type="EMBL" id="CED92648.1"/>
    </source>
</evidence>
<feature type="region of interest" description="Disordered" evidence="6">
    <location>
        <begin position="1"/>
        <end position="34"/>
    </location>
</feature>
<dbReference type="GO" id="GO:0046279">
    <property type="term" value="P:3,4-dihydroxybenzoate biosynthetic process"/>
    <property type="evidence" value="ECO:0007669"/>
    <property type="project" value="UniProtKB-ARBA"/>
</dbReference>
<dbReference type="InterPro" id="IPR001381">
    <property type="entry name" value="DHquinase_I"/>
</dbReference>
<dbReference type="UniPathway" id="UPA00053">
    <property type="reaction ID" value="UER00086"/>
</dbReference>
<keyword evidence="5" id="KW-0028">Amino-acid biosynthesis</keyword>
<dbReference type="GO" id="GO:0009073">
    <property type="term" value="P:aromatic amino acid family biosynthetic process"/>
    <property type="evidence" value="ECO:0007669"/>
    <property type="project" value="UniProtKB-KW"/>
</dbReference>
<feature type="binding site" evidence="5">
    <location>
        <position position="323"/>
    </location>
    <ligand>
        <name>3-dehydroquinate</name>
        <dbReference type="ChEBI" id="CHEBI:32364"/>
    </ligand>
</feature>
<organism evidence="7">
    <name type="scientific">Actinomyces succiniciruminis</name>
    <dbReference type="NCBI Taxonomy" id="1522002"/>
    <lineage>
        <taxon>Bacteria</taxon>
        <taxon>Bacillati</taxon>
        <taxon>Actinomycetota</taxon>
        <taxon>Actinomycetes</taxon>
        <taxon>Actinomycetales</taxon>
        <taxon>Actinomycetaceae</taxon>
        <taxon>Actinomyces</taxon>
    </lineage>
</organism>
<reference evidence="7" key="1">
    <citation type="submission" date="2014-07" db="EMBL/GenBank/DDBJ databases">
        <authorList>
            <person name="Zhang J.E."/>
            <person name="Yang H."/>
            <person name="Guo J."/>
            <person name="Deng Z."/>
            <person name="Luo H."/>
            <person name="Luo M."/>
            <person name="Zhao B."/>
        </authorList>
    </citation>
    <scope>NUCLEOTIDE SEQUENCE</scope>
    <source>
        <strain evidence="7">AM4</strain>
    </source>
</reference>
<comment type="similarity">
    <text evidence="5">Belongs to the type-I 3-dehydroquinase family.</text>
</comment>
<dbReference type="HAMAP" id="MF_00214">
    <property type="entry name" value="AroD"/>
    <property type="match status" value="1"/>
</dbReference>
<dbReference type="GO" id="GO:0003855">
    <property type="term" value="F:3-dehydroquinate dehydratase activity"/>
    <property type="evidence" value="ECO:0007669"/>
    <property type="project" value="UniProtKB-UniRule"/>
</dbReference>
<dbReference type="InterPro" id="IPR050146">
    <property type="entry name" value="Type-I_3-dehydroquinase"/>
</dbReference>
<comment type="subunit">
    <text evidence="5">Homodimer.</text>
</comment>
<feature type="binding site" evidence="5">
    <location>
        <position position="299"/>
    </location>
    <ligand>
        <name>3-dehydroquinate</name>
        <dbReference type="ChEBI" id="CHEBI:32364"/>
    </ligand>
</feature>
<dbReference type="FunFam" id="3.20.20.70:FF:000047">
    <property type="entry name" value="3-dehydroquinate dehydratase"/>
    <property type="match status" value="1"/>
</dbReference>
<feature type="binding site" evidence="5">
    <location>
        <position position="319"/>
    </location>
    <ligand>
        <name>3-dehydroquinate</name>
        <dbReference type="ChEBI" id="CHEBI:32364"/>
    </ligand>
</feature>
<accession>A0A1L7RSP2</accession>
<dbReference type="PANTHER" id="PTHR43699">
    <property type="entry name" value="3-DEHYDROQUINATE DEHYDRATASE"/>
    <property type="match status" value="1"/>
</dbReference>
<dbReference type="PANTHER" id="PTHR43699:SF1">
    <property type="entry name" value="3-DEHYDROQUINATE DEHYDRATASE"/>
    <property type="match status" value="1"/>
</dbReference>
<gene>
    <name evidence="5" type="primary">aroD</name>
    <name evidence="7" type="ORF">AAM4_2816</name>
</gene>
<evidence type="ECO:0000256" key="6">
    <source>
        <dbReference type="SAM" id="MobiDB-lite"/>
    </source>
</evidence>
<feature type="active site" description="Schiff-base intermediate with substrate" evidence="5">
    <location>
        <position position="257"/>
    </location>
</feature>
<keyword evidence="2 5" id="KW-0057">Aromatic amino acid biosynthesis</keyword>
<keyword evidence="3 5" id="KW-0456">Lyase</keyword>
<dbReference type="SUPFAM" id="SSF51569">
    <property type="entry name" value="Aldolase"/>
    <property type="match status" value="1"/>
</dbReference>
<dbReference type="GO" id="GO:0008652">
    <property type="term" value="P:amino acid biosynthetic process"/>
    <property type="evidence" value="ECO:0007669"/>
    <property type="project" value="UniProtKB-KW"/>
</dbReference>
<proteinExistence type="inferred from homology"/>
<evidence type="ECO:0000256" key="1">
    <source>
        <dbReference type="ARBA" id="ARBA00001864"/>
    </source>
</evidence>
<dbReference type="InterPro" id="IPR013785">
    <property type="entry name" value="Aldolase_TIM"/>
</dbReference>
<evidence type="ECO:0000256" key="2">
    <source>
        <dbReference type="ARBA" id="ARBA00023141"/>
    </source>
</evidence>
<sequence>MNTDGIRAAKPAAESDSVEVPEDSSSSGVPADRRAVLREAQDLRARLEESGIAVPGSPACARPATWRRATLGGPVPIVAVATTGADAAACAEQARAARRAGADLVELRADLLTAPEAAAATGRKRAATTMPARWAPQELAGLWLAAARAVGAELRGSDMPVLLTVRTAAEGGGLDVDDVTYRAALADAIERVGRECGAAAAVDVELARGDLPRLVRLARRAGLDVVASSHDFAATPNDVEMLRRLHAMQDAGAAVAKLAVTPAGPADVERLVGVAARARGELDIPVVAIAMGEAGVLTRLAGGVFGSALTFATAGSAASAPGQLPVARVREALALLHS</sequence>
<evidence type="ECO:0000256" key="3">
    <source>
        <dbReference type="ARBA" id="ARBA00023239"/>
    </source>
</evidence>
<dbReference type="AlphaFoldDB" id="A0A1L7RSP2"/>
<comment type="function">
    <text evidence="5">Involved in the third step of the chorismate pathway, which leads to the biosynthesis of aromatic amino acids. Catalyzes the cis-dehydration of 3-dehydroquinate (DHQ) and introduces the first double bond of the aromatic ring to yield 3-dehydroshikimate.</text>
</comment>
<dbReference type="EC" id="4.2.1.10" evidence="5"/>